<dbReference type="InterPro" id="IPR055214">
    <property type="entry name" value="PTP-NADK"/>
</dbReference>
<organism evidence="3 4">
    <name type="scientific">Fimbriiglobus ruber</name>
    <dbReference type="NCBI Taxonomy" id="1908690"/>
    <lineage>
        <taxon>Bacteria</taxon>
        <taxon>Pseudomonadati</taxon>
        <taxon>Planctomycetota</taxon>
        <taxon>Planctomycetia</taxon>
        <taxon>Gemmatales</taxon>
        <taxon>Gemmataceae</taxon>
        <taxon>Fimbriiglobus</taxon>
    </lineage>
</organism>
<gene>
    <name evidence="3" type="ORF">FRUB_08088</name>
</gene>
<evidence type="ECO:0000256" key="1">
    <source>
        <dbReference type="SAM" id="MobiDB-lite"/>
    </source>
</evidence>
<evidence type="ECO:0000313" key="3">
    <source>
        <dbReference type="EMBL" id="OWK35525.1"/>
    </source>
</evidence>
<comment type="caution">
    <text evidence="3">The sequence shown here is derived from an EMBL/GenBank/DDBJ whole genome shotgun (WGS) entry which is preliminary data.</text>
</comment>
<dbReference type="Gene3D" id="3.90.190.10">
    <property type="entry name" value="Protein tyrosine phosphatase superfamily"/>
    <property type="match status" value="1"/>
</dbReference>
<evidence type="ECO:0000313" key="4">
    <source>
        <dbReference type="Proteomes" id="UP000214646"/>
    </source>
</evidence>
<reference evidence="4" key="1">
    <citation type="submission" date="2017-06" db="EMBL/GenBank/DDBJ databases">
        <title>Genome analysis of Fimbriiglobus ruber SP5, the first member of the order Planctomycetales with confirmed chitinolytic capability.</title>
        <authorList>
            <person name="Ravin N.V."/>
            <person name="Rakitin A.L."/>
            <person name="Ivanova A.A."/>
            <person name="Beletsky A.V."/>
            <person name="Kulichevskaya I.S."/>
            <person name="Mardanov A.V."/>
            <person name="Dedysh S.N."/>
        </authorList>
    </citation>
    <scope>NUCLEOTIDE SEQUENCE [LARGE SCALE GENOMIC DNA]</scope>
    <source>
        <strain evidence="4">SP5</strain>
    </source>
</reference>
<dbReference type="EMBL" id="NIDE01000017">
    <property type="protein sequence ID" value="OWK35525.1"/>
    <property type="molecule type" value="Genomic_DNA"/>
</dbReference>
<feature type="region of interest" description="Disordered" evidence="1">
    <location>
        <begin position="34"/>
        <end position="186"/>
    </location>
</feature>
<name>A0A225DGJ3_9BACT</name>
<proteinExistence type="predicted"/>
<dbReference type="Proteomes" id="UP000214646">
    <property type="component" value="Unassembled WGS sequence"/>
</dbReference>
<evidence type="ECO:0000259" key="2">
    <source>
        <dbReference type="Pfam" id="PF22741"/>
    </source>
</evidence>
<dbReference type="AlphaFoldDB" id="A0A225DGJ3"/>
<dbReference type="Pfam" id="PF22741">
    <property type="entry name" value="PTP-NADK"/>
    <property type="match status" value="1"/>
</dbReference>
<dbReference type="PROSITE" id="PS51257">
    <property type="entry name" value="PROKAR_LIPOPROTEIN"/>
    <property type="match status" value="1"/>
</dbReference>
<sequence>MRRKFWLAGLASGTVFMGIGCCHTCKKSCGPRDPYPPKPSTAPGVYMEDPVPGSRGGIPSPNIPVTPGAPETRNYLPPSPDVPPFSSTRPGTEILYPDNTPTGTAPVIGTAADPLTDPRRTTRGFLEDPIRPPTGTEPPLRQASPAAPGGDLPPRTSFNQPAAPGLSEPTAPATKSDVSGLGAPVPRGPVGLPGYMPVSGRDGVATGRKPTLEGFDWLKANGFKTVIYLHAPATDVAPARDVAEKRGLRFVAIAVAPATLKPASDSFAAAIGDRAQRPAYVVDEDGTRAGGLWYLLFRTVDLLNDDAARVRATSLGLPIETATEEQKQLWLAIQDVLSKR</sequence>
<protein>
    <recommendedName>
        <fullName evidence="2">DSP-PTPase phosphatase fused to NAD+ Kinase domain-containing protein</fullName>
    </recommendedName>
</protein>
<dbReference type="InterPro" id="IPR029021">
    <property type="entry name" value="Prot-tyrosine_phosphatase-like"/>
</dbReference>
<keyword evidence="4" id="KW-1185">Reference proteome</keyword>
<accession>A0A225DGJ3</accession>
<feature type="compositionally biased region" description="Basic and acidic residues" evidence="1">
    <location>
        <begin position="116"/>
        <end position="130"/>
    </location>
</feature>
<dbReference type="RefSeq" id="WP_088258707.1">
    <property type="nucleotide sequence ID" value="NZ_NIDE01000017.1"/>
</dbReference>
<dbReference type="OrthoDB" id="290777at2"/>
<feature type="domain" description="DSP-PTPase phosphatase fused to NAD+ Kinase" evidence="2">
    <location>
        <begin position="205"/>
        <end position="287"/>
    </location>
</feature>